<sequence>MASEAPPMLNNSGHPDQRDLSNLISEFRRRQLDIFRQRELKTELEGNFRTARKIPDTTV</sequence>
<accession>A0A4R8UG74</accession>
<dbReference type="RefSeq" id="WP_166790478.1">
    <property type="nucleotide sequence ID" value="NZ_SOEZ01000051.1"/>
</dbReference>
<gene>
    <name evidence="2" type="ORF">E3O23_10060</name>
</gene>
<keyword evidence="3" id="KW-1185">Reference proteome</keyword>
<feature type="compositionally biased region" description="Polar residues" evidence="1">
    <location>
        <begin position="9"/>
        <end position="20"/>
    </location>
</feature>
<evidence type="ECO:0000313" key="2">
    <source>
        <dbReference type="EMBL" id="TFB50231.1"/>
    </source>
</evidence>
<dbReference type="AlphaFoldDB" id="A0A4R8UG74"/>
<proteinExistence type="predicted"/>
<evidence type="ECO:0000313" key="3">
    <source>
        <dbReference type="Proteomes" id="UP000297866"/>
    </source>
</evidence>
<evidence type="ECO:0000256" key="1">
    <source>
        <dbReference type="SAM" id="MobiDB-lite"/>
    </source>
</evidence>
<organism evidence="2 3">
    <name type="scientific">Cryobacterium tagatosivorans</name>
    <dbReference type="NCBI Taxonomy" id="1259199"/>
    <lineage>
        <taxon>Bacteria</taxon>
        <taxon>Bacillati</taxon>
        <taxon>Actinomycetota</taxon>
        <taxon>Actinomycetes</taxon>
        <taxon>Micrococcales</taxon>
        <taxon>Microbacteriaceae</taxon>
        <taxon>Cryobacterium</taxon>
    </lineage>
</organism>
<name>A0A4R8UG74_9MICO</name>
<dbReference type="EMBL" id="SOEZ01000051">
    <property type="protein sequence ID" value="TFB50231.1"/>
    <property type="molecule type" value="Genomic_DNA"/>
</dbReference>
<protein>
    <submittedName>
        <fullName evidence="2">Uncharacterized protein</fullName>
    </submittedName>
</protein>
<feature type="region of interest" description="Disordered" evidence="1">
    <location>
        <begin position="1"/>
        <end position="20"/>
    </location>
</feature>
<reference evidence="2 3" key="1">
    <citation type="submission" date="2019-03" db="EMBL/GenBank/DDBJ databases">
        <title>Genomics of glacier-inhabiting Cryobacterium strains.</title>
        <authorList>
            <person name="Liu Q."/>
            <person name="Xin Y.-H."/>
        </authorList>
    </citation>
    <scope>NUCLEOTIDE SEQUENCE [LARGE SCALE GENOMIC DNA]</scope>
    <source>
        <strain evidence="2 3">Sr47</strain>
    </source>
</reference>
<comment type="caution">
    <text evidence="2">The sequence shown here is derived from an EMBL/GenBank/DDBJ whole genome shotgun (WGS) entry which is preliminary data.</text>
</comment>
<dbReference type="Proteomes" id="UP000297866">
    <property type="component" value="Unassembled WGS sequence"/>
</dbReference>